<sequence length="346" mass="37976">MALGQHIHAVQKVAKPVGKILVDGGRKACRREVRIVRLGQHRDQRITPVIGAEQADGVVGEDTALFAGGELAALVGQPAVALDGVCHGPGLARAQHHRRPEDAVEGHVVLGHELHQADFFRPLPPLPPGLRIALLSRPILGHGDIGDGRIEPDIEDLALPALERDRDAPLQVPRDAARMQPGIEPFPGNGAYVLRSAFARAYPVLKLRLQRVELQKDMPALAQLQFSIRVQPAPWLNQFQRIEQLAAAIALVAACRPITAMRAGPDDIAVRKKAITHFGEELLADSLLHEAVLAQAQKDLLRQRMVGWRGGAAEMVKADIEARIDIRLARMPLVMRYRMEKALIYR</sequence>
<evidence type="ECO:0000313" key="1">
    <source>
        <dbReference type="EMBL" id="UYG53854.1"/>
    </source>
</evidence>
<name>A0ABY6GHB2_9BURK</name>
<protein>
    <submittedName>
        <fullName evidence="1">Uncharacterized protein</fullName>
    </submittedName>
</protein>
<keyword evidence="1" id="KW-0614">Plasmid</keyword>
<geneLocation type="plasmid" evidence="1 2">
    <name>unnamed1</name>
</geneLocation>
<reference evidence="1" key="1">
    <citation type="submission" date="2022-09" db="EMBL/GenBank/DDBJ databases">
        <title>The complete genome of Acidovorax sp. 5MLIR.</title>
        <authorList>
            <person name="Liu L."/>
            <person name="Yue J."/>
            <person name="Yang F."/>
            <person name="Yuan J."/>
            <person name="Li L."/>
        </authorList>
    </citation>
    <scope>NUCLEOTIDE SEQUENCE</scope>
    <source>
        <strain evidence="1">5MLIR</strain>
        <plasmid evidence="1">unnamed1</plasmid>
    </source>
</reference>
<accession>A0ABY6GHB2</accession>
<keyword evidence="2" id="KW-1185">Reference proteome</keyword>
<proteinExistence type="predicted"/>
<organism evidence="1 2">
    <name type="scientific">Comamonas endophytica</name>
    <dbReference type="NCBI Taxonomy" id="2949090"/>
    <lineage>
        <taxon>Bacteria</taxon>
        <taxon>Pseudomonadati</taxon>
        <taxon>Pseudomonadota</taxon>
        <taxon>Betaproteobacteria</taxon>
        <taxon>Burkholderiales</taxon>
        <taxon>Comamonadaceae</taxon>
        <taxon>Comamonas</taxon>
    </lineage>
</organism>
<evidence type="ECO:0000313" key="2">
    <source>
        <dbReference type="Proteomes" id="UP001162800"/>
    </source>
</evidence>
<dbReference type="Proteomes" id="UP001162800">
    <property type="component" value="Plasmid unnamed1"/>
</dbReference>
<gene>
    <name evidence="1" type="ORF">M9799_18135</name>
</gene>
<dbReference type="EMBL" id="CP106882">
    <property type="protein sequence ID" value="UYG53854.1"/>
    <property type="molecule type" value="Genomic_DNA"/>
</dbReference>